<evidence type="ECO:0000259" key="5">
    <source>
        <dbReference type="Pfam" id="PF04717"/>
    </source>
</evidence>
<evidence type="ECO:0000259" key="6">
    <source>
        <dbReference type="Pfam" id="PF22178"/>
    </source>
</evidence>
<feature type="domain" description="Gp5/Type VI secretion system Vgr protein OB-fold" evidence="5">
    <location>
        <begin position="378"/>
        <end position="445"/>
    </location>
</feature>
<dbReference type="InterPro" id="IPR006531">
    <property type="entry name" value="Gp5/Vgr_OB"/>
</dbReference>
<evidence type="ECO:0000256" key="4">
    <source>
        <dbReference type="SAM" id="MobiDB-lite"/>
    </source>
</evidence>
<dbReference type="Pfam" id="PF22178">
    <property type="entry name" value="Gp5_trimer_C"/>
    <property type="match status" value="1"/>
</dbReference>
<dbReference type="SUPFAM" id="SSF69349">
    <property type="entry name" value="Phage fibre proteins"/>
    <property type="match status" value="1"/>
</dbReference>
<dbReference type="Pfam" id="PF05954">
    <property type="entry name" value="Phage_GPD"/>
    <property type="match status" value="1"/>
</dbReference>
<dbReference type="Pfam" id="PF04717">
    <property type="entry name" value="Phage_base_V"/>
    <property type="match status" value="1"/>
</dbReference>
<keyword evidence="3" id="KW-0964">Secreted</keyword>
<dbReference type="EMBL" id="SORE01000007">
    <property type="protein sequence ID" value="TDY51464.1"/>
    <property type="molecule type" value="Genomic_DNA"/>
</dbReference>
<dbReference type="InterPro" id="IPR050708">
    <property type="entry name" value="T6SS_VgrG/RHS"/>
</dbReference>
<dbReference type="InterPro" id="IPR017847">
    <property type="entry name" value="T6SS_RhsGE_Vgr_subset"/>
</dbReference>
<comment type="similarity">
    <text evidence="2">Belongs to the VgrG protein family.</text>
</comment>
<dbReference type="AlphaFoldDB" id="A0A4R8LUT3"/>
<dbReference type="NCBIfam" id="TIGR01646">
    <property type="entry name" value="vgr_GE"/>
    <property type="match status" value="1"/>
</dbReference>
<dbReference type="GO" id="GO:0005576">
    <property type="term" value="C:extracellular region"/>
    <property type="evidence" value="ECO:0007669"/>
    <property type="project" value="UniProtKB-SubCell"/>
</dbReference>
<dbReference type="InterPro" id="IPR037026">
    <property type="entry name" value="Vgr_OB-fold_dom_sf"/>
</dbReference>
<dbReference type="InterPro" id="IPR006533">
    <property type="entry name" value="T6SS_Vgr_RhsGE"/>
</dbReference>
<dbReference type="SUPFAM" id="SSF69255">
    <property type="entry name" value="gp5 N-terminal domain-like"/>
    <property type="match status" value="1"/>
</dbReference>
<dbReference type="NCBIfam" id="TIGR03361">
    <property type="entry name" value="VI_Rhs_Vgr"/>
    <property type="match status" value="1"/>
</dbReference>
<reference evidence="7 8" key="1">
    <citation type="submission" date="2019-03" db="EMBL/GenBank/DDBJ databases">
        <title>Genomic Encyclopedia of Type Strains, Phase III (KMG-III): the genomes of soil and plant-associated and newly described type strains.</title>
        <authorList>
            <person name="Whitman W."/>
        </authorList>
    </citation>
    <scope>NUCLEOTIDE SEQUENCE [LARGE SCALE GENOMIC DNA]</scope>
    <source>
        <strain evidence="7 8">LMG 29544</strain>
    </source>
</reference>
<protein>
    <submittedName>
        <fullName evidence="7">Type VI secretion system secreted protein VgrG</fullName>
    </submittedName>
</protein>
<name>A0A4R8LUT3_9BURK</name>
<comment type="subcellular location">
    <subcellularLocation>
        <location evidence="1">Secreted</location>
    </subcellularLocation>
</comment>
<proteinExistence type="inferred from homology"/>
<evidence type="ECO:0000256" key="2">
    <source>
        <dbReference type="ARBA" id="ARBA00005558"/>
    </source>
</evidence>
<sequence length="637" mass="68040">MSTVAATQTHCLLSVTTPLGADVLLLDGCAGREAISELFQFDLRMRAANKALDFSTLVGATATVKLQTKAGPARYLSGIVTRFASVGADAQYGHYTATLAPQLWRATLGRDRAIYQNKSVPDIVKAVLGTFSVTFEDRLTGTYAVRDYCVQYDESAFQFISRLMEEEGIFYFFVFADGSHTMVLADSVSAHSKGTNSATLYCTGIAGVAANIERLHTFEIAQALVAGDHVLADYDFVKATTSEAQKQTTASGAGAGADLLRYTFPGKYTDDADGTRKAAIRLAADTVGQHTGHGSGECYSLAAGTFFTLAAHANAALNVDYVVRGVMHDATNDMYRNVFEIFPYSVPFRAPFVTPLPVVNGTHTAKVTGASGEEIWTDSYGRVKVKFHWDRSSTANEDTSCWVRVSQAWAGQGWGQFILPRIGQEVIVSYIDGDPDRPLVTGCVFNGVNTTPLTLPGSQTQSVLRSRSSKNGQAGNEIRMEDKLDSEELYLHAQKDMNVAIENALTTTVVGGAQKLVVQKGDRTVDVQTGKETYSVKGTRSLDITGDETHTNHGKFTQTTGGDYTLKITGNLVIEATGTISIKSGTSFANEAGTSLGLKAGTSLTAQGMTVEHKASATQTVDGGGMLALKGGVVKLN</sequence>
<dbReference type="RefSeq" id="WP_134191808.1">
    <property type="nucleotide sequence ID" value="NZ_JBHLUW010000046.1"/>
</dbReference>
<feature type="compositionally biased region" description="Polar residues" evidence="4">
    <location>
        <begin position="456"/>
        <end position="474"/>
    </location>
</feature>
<evidence type="ECO:0000256" key="1">
    <source>
        <dbReference type="ARBA" id="ARBA00004613"/>
    </source>
</evidence>
<dbReference type="Gene3D" id="2.40.50.230">
    <property type="entry name" value="Gp5 N-terminal domain"/>
    <property type="match status" value="1"/>
</dbReference>
<dbReference type="Gene3D" id="2.30.110.50">
    <property type="match status" value="1"/>
</dbReference>
<dbReference type="SUPFAM" id="SSF69279">
    <property type="entry name" value="Phage tail proteins"/>
    <property type="match status" value="2"/>
</dbReference>
<organism evidence="7 8">
    <name type="scientific">Paraburkholderia rhizosphaerae</name>
    <dbReference type="NCBI Taxonomy" id="480658"/>
    <lineage>
        <taxon>Bacteria</taxon>
        <taxon>Pseudomonadati</taxon>
        <taxon>Pseudomonadota</taxon>
        <taxon>Betaproteobacteria</taxon>
        <taxon>Burkholderiales</taxon>
        <taxon>Burkholderiaceae</taxon>
        <taxon>Paraburkholderia</taxon>
    </lineage>
</organism>
<comment type="caution">
    <text evidence="7">The sequence shown here is derived from an EMBL/GenBank/DDBJ whole genome shotgun (WGS) entry which is preliminary data.</text>
</comment>
<evidence type="ECO:0000256" key="3">
    <source>
        <dbReference type="ARBA" id="ARBA00022525"/>
    </source>
</evidence>
<evidence type="ECO:0000313" key="7">
    <source>
        <dbReference type="EMBL" id="TDY51464.1"/>
    </source>
</evidence>
<dbReference type="InterPro" id="IPR054030">
    <property type="entry name" value="Gp5_Vgr_C"/>
</dbReference>
<feature type="domain" description="Gp5/Type VI secretion system Vgr C-terminal trimerisation" evidence="6">
    <location>
        <begin position="462"/>
        <end position="571"/>
    </location>
</feature>
<dbReference type="Gene3D" id="3.55.50.10">
    <property type="entry name" value="Baseplate protein-like domains"/>
    <property type="match status" value="1"/>
</dbReference>
<dbReference type="Gene3D" id="4.10.220.110">
    <property type="match status" value="1"/>
</dbReference>
<dbReference type="PANTHER" id="PTHR32305:SF15">
    <property type="entry name" value="PROTEIN RHSA-RELATED"/>
    <property type="match status" value="1"/>
</dbReference>
<dbReference type="PANTHER" id="PTHR32305">
    <property type="match status" value="1"/>
</dbReference>
<gene>
    <name evidence="7" type="ORF">BX592_10732</name>
</gene>
<evidence type="ECO:0000313" key="8">
    <source>
        <dbReference type="Proteomes" id="UP000295509"/>
    </source>
</evidence>
<dbReference type="OrthoDB" id="1907165at2"/>
<keyword evidence="8" id="KW-1185">Reference proteome</keyword>
<feature type="region of interest" description="Disordered" evidence="4">
    <location>
        <begin position="456"/>
        <end position="477"/>
    </location>
</feature>
<dbReference type="Proteomes" id="UP000295509">
    <property type="component" value="Unassembled WGS sequence"/>
</dbReference>
<accession>A0A4R8LUT3</accession>